<sequence length="200" mass="21641">MDDVLSVYALQELGICTPYFYIGETSLLNHLKWGRSLSIIDTKNYGLIVLLLLTALLVGKSVNGYPGGGSGDNAGEDWADDTIANGCTCHTDEQLNEGMYSLDGIPNTYVPETTYDITLVVNDTNVDSVDGAIRYGGFLAEVSEGSFVSNENYWVGGGGSYISHNDNSNTVRSWVFQWTAPTEGTGDALFTIYFNVVDGE</sequence>
<reference evidence="1" key="1">
    <citation type="submission" date="2018-05" db="EMBL/GenBank/DDBJ databases">
        <authorList>
            <person name="Lanie J.A."/>
            <person name="Ng W.-L."/>
            <person name="Kazmierczak K.M."/>
            <person name="Andrzejewski T.M."/>
            <person name="Davidsen T.M."/>
            <person name="Wayne K.J."/>
            <person name="Tettelin H."/>
            <person name="Glass J.I."/>
            <person name="Rusch D."/>
            <person name="Podicherti R."/>
            <person name="Tsui H.-C.T."/>
            <person name="Winkler M.E."/>
        </authorList>
    </citation>
    <scope>NUCLEOTIDE SEQUENCE</scope>
</reference>
<protein>
    <recommendedName>
        <fullName evidence="2">Reelin domain-containing protein</fullName>
    </recommendedName>
</protein>
<accession>A0A382YGS7</accession>
<dbReference type="NCBIfam" id="NF041895">
    <property type="entry name" value="choice_anch_V"/>
    <property type="match status" value="1"/>
</dbReference>
<feature type="non-terminal residue" evidence="1">
    <location>
        <position position="200"/>
    </location>
</feature>
<dbReference type="InterPro" id="IPR042307">
    <property type="entry name" value="Reeler_sf"/>
</dbReference>
<evidence type="ECO:0000313" key="1">
    <source>
        <dbReference type="EMBL" id="SVD82496.1"/>
    </source>
</evidence>
<name>A0A382YGS7_9ZZZZ</name>
<proteinExistence type="predicted"/>
<dbReference type="EMBL" id="UINC01175722">
    <property type="protein sequence ID" value="SVD82496.1"/>
    <property type="molecule type" value="Genomic_DNA"/>
</dbReference>
<dbReference type="AlphaFoldDB" id="A0A382YGS7"/>
<evidence type="ECO:0008006" key="2">
    <source>
        <dbReference type="Google" id="ProtNLM"/>
    </source>
</evidence>
<gene>
    <name evidence="1" type="ORF">METZ01_LOCUS435350</name>
</gene>
<organism evidence="1">
    <name type="scientific">marine metagenome</name>
    <dbReference type="NCBI Taxonomy" id="408172"/>
    <lineage>
        <taxon>unclassified sequences</taxon>
        <taxon>metagenomes</taxon>
        <taxon>ecological metagenomes</taxon>
    </lineage>
</organism>
<dbReference type="Gene3D" id="2.60.40.4060">
    <property type="entry name" value="Reeler domain"/>
    <property type="match status" value="1"/>
</dbReference>